<dbReference type="RefSeq" id="WP_000427685.1">
    <property type="nucleotide sequence ID" value="NZ_CP013278.1"/>
</dbReference>
<dbReference type="Pfam" id="PF14301">
    <property type="entry name" value="DUF4376"/>
    <property type="match status" value="1"/>
</dbReference>
<dbReference type="AlphaFoldDB" id="A0A160LJP8"/>
<gene>
    <name evidence="2" type="ORF">ATN07_32315</name>
</gene>
<reference evidence="2" key="1">
    <citation type="journal article" date="2017" name="Res. Microbiol.">
        <title>Comparative genomics of extrachromosomal elements in Bacillus thuringiensis subsp. israelensis.</title>
        <authorList>
            <person name="Bolotin A."/>
            <person name="Gillis A."/>
            <person name="Sanchis V."/>
            <person name="Nielsen-LeRoux C."/>
            <person name="Mahillon J."/>
            <person name="Lereclus D."/>
            <person name="Sorokin A."/>
        </authorList>
    </citation>
    <scope>NUCLEOTIDE SEQUENCE</scope>
    <source>
        <strain evidence="2">AM65-52</strain>
        <plasmid evidence="2">pAM65-52-3-235K</plasmid>
    </source>
</reference>
<geneLocation type="plasmid" evidence="2">
    <name>pAM65-52-3-235K</name>
</geneLocation>
<accession>A0A160LJP8</accession>
<evidence type="ECO:0000259" key="1">
    <source>
        <dbReference type="Pfam" id="PF14301"/>
    </source>
</evidence>
<dbReference type="PATRIC" id="fig|1430.6.peg.1975"/>
<sequence length="220" mass="25509">MENIGNITIVGELEDVEEPIEEPIFIEVENPCWEIDEKGYVIDHYLMSDSEIEKALSEGRRILKSCWKESFYRPRFDEVLNDWVEDEDVEVVLTLVKENKFNELNDACNKDILGYFDASVGSETYSFSFDEEAQSNFIGSLALFNEGLMTEVEWTAWKGDKTHRVTLSKEQFLNVAFLAYREKDAKISKLRNVLQPRIEACTTIEEVQAIQWDEKPTQLA</sequence>
<dbReference type="InterPro" id="IPR025484">
    <property type="entry name" value="DUF4376"/>
</dbReference>
<keyword evidence="2" id="KW-0614">Plasmid</keyword>
<evidence type="ECO:0000313" key="2">
    <source>
        <dbReference type="EMBL" id="AND28416.1"/>
    </source>
</evidence>
<organism evidence="2">
    <name type="scientific">Bacillus thuringiensis subsp. israelensis</name>
    <dbReference type="NCBI Taxonomy" id="1430"/>
    <lineage>
        <taxon>Bacteria</taxon>
        <taxon>Bacillati</taxon>
        <taxon>Bacillota</taxon>
        <taxon>Bacilli</taxon>
        <taxon>Bacillales</taxon>
        <taxon>Bacillaceae</taxon>
        <taxon>Bacillus</taxon>
        <taxon>Bacillus cereus group</taxon>
    </lineage>
</organism>
<feature type="domain" description="DUF4376" evidence="1">
    <location>
        <begin position="97"/>
        <end position="210"/>
    </location>
</feature>
<dbReference type="EMBL" id="CP013278">
    <property type="protein sequence ID" value="AND28416.1"/>
    <property type="molecule type" value="Genomic_DNA"/>
</dbReference>
<proteinExistence type="predicted"/>
<name>A0A160LJP8_BACTI</name>
<protein>
    <recommendedName>
        <fullName evidence="1">DUF4376 domain-containing protein</fullName>
    </recommendedName>
</protein>